<dbReference type="AlphaFoldDB" id="X1D589"/>
<sequence>NDSDWNVVEGMINWGFDWMTYQVNDGPYNICVRAWDGIDYSVIDKITITVDNPETLESDAHKWAVFVATANSPIDDEKKLGNGGLNLAEDMAAYFIENYGYSTANIFILFDDGWIRDDNGYSERIETLEGRNHKYDINYGGATKENVVMILNHVIEESNNFVDSEVFIWFFGHGYGNENDEITGGKVLESSALFLWDEIISDRELGELLYDLRSEKTCIIIDACFSGGFADKIIYNFPTFFLMRSDIPNSGRIVLTGSSKFRPGYASTTRGPLFTIIWFDG</sequence>
<feature type="non-terminal residue" evidence="1">
    <location>
        <position position="281"/>
    </location>
</feature>
<evidence type="ECO:0008006" key="2">
    <source>
        <dbReference type="Google" id="ProtNLM"/>
    </source>
</evidence>
<accession>X1D589</accession>
<evidence type="ECO:0000313" key="1">
    <source>
        <dbReference type="EMBL" id="GAH00284.1"/>
    </source>
</evidence>
<feature type="non-terminal residue" evidence="1">
    <location>
        <position position="1"/>
    </location>
</feature>
<dbReference type="Gene3D" id="3.40.50.1460">
    <property type="match status" value="1"/>
</dbReference>
<reference evidence="1" key="1">
    <citation type="journal article" date="2014" name="Front. Microbiol.">
        <title>High frequency of phylogenetically diverse reductive dehalogenase-homologous genes in deep subseafloor sedimentary metagenomes.</title>
        <authorList>
            <person name="Kawai M."/>
            <person name="Futagami T."/>
            <person name="Toyoda A."/>
            <person name="Takaki Y."/>
            <person name="Nishi S."/>
            <person name="Hori S."/>
            <person name="Arai W."/>
            <person name="Tsubouchi T."/>
            <person name="Morono Y."/>
            <person name="Uchiyama I."/>
            <person name="Ito T."/>
            <person name="Fujiyama A."/>
            <person name="Inagaki F."/>
            <person name="Takami H."/>
        </authorList>
    </citation>
    <scope>NUCLEOTIDE SEQUENCE</scope>
    <source>
        <strain evidence="1">Expedition CK06-06</strain>
    </source>
</reference>
<proteinExistence type="predicted"/>
<protein>
    <recommendedName>
        <fullName evidence="2">Caspase family p20 domain-containing protein</fullName>
    </recommendedName>
</protein>
<organism evidence="1">
    <name type="scientific">marine sediment metagenome</name>
    <dbReference type="NCBI Taxonomy" id="412755"/>
    <lineage>
        <taxon>unclassified sequences</taxon>
        <taxon>metagenomes</taxon>
        <taxon>ecological metagenomes</taxon>
    </lineage>
</organism>
<gene>
    <name evidence="1" type="ORF">S01H4_45579</name>
</gene>
<name>X1D589_9ZZZZ</name>
<comment type="caution">
    <text evidence="1">The sequence shown here is derived from an EMBL/GenBank/DDBJ whole genome shotgun (WGS) entry which is preliminary data.</text>
</comment>
<dbReference type="EMBL" id="BART01025388">
    <property type="protein sequence ID" value="GAH00284.1"/>
    <property type="molecule type" value="Genomic_DNA"/>
</dbReference>